<sequence length="321" mass="34485">MPDSGKPIDKPHVLLSHEMLMPLQPLLEGAYVVHRLWDYPDRLAFLEGPGLGVKAIVHAGEMPLSPDMLSEMPQLGLIACVSVGYDGVDVPWCKAHGIAVTHSTGLNAADVADHAVGLVLAAWRGIVEGDRRIRAGHWSHAERMAPRHGLRGRKAGIVGLGHIGEAVARRLSAFEMKIAWWGPRAKDSDYRRADSLMALARESDVLVVCARPDSENRHMIDQAVIEAVGAQGLIVNVARGALIDEDALIAALKSGALGMAALDVFEHEPTPAARWEGVPHVVLTPHTAGATLDSIPAMVNLTLENLRRYFHGEPLATPVAA</sequence>
<evidence type="ECO:0000313" key="6">
    <source>
        <dbReference type="EMBL" id="AVQ04353.1"/>
    </source>
</evidence>
<reference evidence="6 7" key="1">
    <citation type="journal article" date="2015" name="Biotechnol. Bioeng.">
        <title>Genome sequence and phenotypic characterization of Caulobacter segnis.</title>
        <authorList>
            <person name="Patel S."/>
            <person name="Fletcher B."/>
            <person name="Scott D.C."/>
            <person name="Ely B."/>
        </authorList>
    </citation>
    <scope>NUCLEOTIDE SEQUENCE [LARGE SCALE GENOMIC DNA]</scope>
    <source>
        <strain evidence="6 7">TK0059</strain>
    </source>
</reference>
<dbReference type="SUPFAM" id="SSF52283">
    <property type="entry name" value="Formate/glycerate dehydrogenase catalytic domain-like"/>
    <property type="match status" value="1"/>
</dbReference>
<name>A0ABM6TM67_9CAUL</name>
<dbReference type="InterPro" id="IPR006139">
    <property type="entry name" value="D-isomer_2_OHA_DH_cat_dom"/>
</dbReference>
<keyword evidence="2" id="KW-0520">NAD</keyword>
<evidence type="ECO:0000256" key="1">
    <source>
        <dbReference type="ARBA" id="ARBA00023002"/>
    </source>
</evidence>
<dbReference type="PANTHER" id="PTHR10996:SF178">
    <property type="entry name" value="2-HYDROXYACID DEHYDROGENASE YGL185C-RELATED"/>
    <property type="match status" value="1"/>
</dbReference>
<dbReference type="Pfam" id="PF02826">
    <property type="entry name" value="2-Hacid_dh_C"/>
    <property type="match status" value="1"/>
</dbReference>
<protein>
    <submittedName>
        <fullName evidence="6">2-hydroxyacid dehydrogenase</fullName>
    </submittedName>
</protein>
<dbReference type="EMBL" id="CP027850">
    <property type="protein sequence ID" value="AVQ04353.1"/>
    <property type="molecule type" value="Genomic_DNA"/>
</dbReference>
<dbReference type="CDD" id="cd12156">
    <property type="entry name" value="HPPR"/>
    <property type="match status" value="1"/>
</dbReference>
<evidence type="ECO:0000259" key="4">
    <source>
        <dbReference type="Pfam" id="PF00389"/>
    </source>
</evidence>
<evidence type="ECO:0000313" key="7">
    <source>
        <dbReference type="Proteomes" id="UP000240527"/>
    </source>
</evidence>
<dbReference type="RefSeq" id="WP_013078442.1">
    <property type="nucleotide sequence ID" value="NZ_CP027850.1"/>
</dbReference>
<dbReference type="PANTHER" id="PTHR10996">
    <property type="entry name" value="2-HYDROXYACID DEHYDROGENASE-RELATED"/>
    <property type="match status" value="1"/>
</dbReference>
<comment type="similarity">
    <text evidence="3">Belongs to the D-isomer specific 2-hydroxyacid dehydrogenase family.</text>
</comment>
<evidence type="ECO:0000256" key="2">
    <source>
        <dbReference type="ARBA" id="ARBA00023027"/>
    </source>
</evidence>
<proteinExistence type="inferred from homology"/>
<organism evidence="6 7">
    <name type="scientific">Caulobacter segnis</name>
    <dbReference type="NCBI Taxonomy" id="88688"/>
    <lineage>
        <taxon>Bacteria</taxon>
        <taxon>Pseudomonadati</taxon>
        <taxon>Pseudomonadota</taxon>
        <taxon>Alphaproteobacteria</taxon>
        <taxon>Caulobacterales</taxon>
        <taxon>Caulobacteraceae</taxon>
        <taxon>Caulobacter</taxon>
    </lineage>
</organism>
<dbReference type="Pfam" id="PF00389">
    <property type="entry name" value="2-Hacid_dh"/>
    <property type="match status" value="1"/>
</dbReference>
<dbReference type="Gene3D" id="3.40.50.720">
    <property type="entry name" value="NAD(P)-binding Rossmann-like Domain"/>
    <property type="match status" value="2"/>
</dbReference>
<keyword evidence="7" id="KW-1185">Reference proteome</keyword>
<dbReference type="SUPFAM" id="SSF51735">
    <property type="entry name" value="NAD(P)-binding Rossmann-fold domains"/>
    <property type="match status" value="1"/>
</dbReference>
<feature type="domain" description="D-isomer specific 2-hydroxyacid dehydrogenase NAD-binding" evidence="5">
    <location>
        <begin position="116"/>
        <end position="288"/>
    </location>
</feature>
<dbReference type="InterPro" id="IPR036291">
    <property type="entry name" value="NAD(P)-bd_dom_sf"/>
</dbReference>
<keyword evidence="1 3" id="KW-0560">Oxidoreductase</keyword>
<dbReference type="InterPro" id="IPR006140">
    <property type="entry name" value="D-isomer_DH_NAD-bd"/>
</dbReference>
<feature type="domain" description="D-isomer specific 2-hydroxyacid dehydrogenase catalytic" evidence="4">
    <location>
        <begin position="52"/>
        <end position="319"/>
    </location>
</feature>
<accession>A0ABM6TM67</accession>
<evidence type="ECO:0000256" key="3">
    <source>
        <dbReference type="RuleBase" id="RU003719"/>
    </source>
</evidence>
<gene>
    <name evidence="6" type="ORF">B7G68_06560</name>
</gene>
<dbReference type="Proteomes" id="UP000240527">
    <property type="component" value="Chromosome"/>
</dbReference>
<evidence type="ECO:0000259" key="5">
    <source>
        <dbReference type="Pfam" id="PF02826"/>
    </source>
</evidence>
<dbReference type="InterPro" id="IPR050223">
    <property type="entry name" value="D-isomer_2-hydroxyacid_DH"/>
</dbReference>